<gene>
    <name evidence="1" type="ORF">QBC42DRAFT_262278</name>
</gene>
<protein>
    <submittedName>
        <fullName evidence="1">Uncharacterized protein</fullName>
    </submittedName>
</protein>
<accession>A0AAV9HW85</accession>
<evidence type="ECO:0000313" key="2">
    <source>
        <dbReference type="Proteomes" id="UP001321749"/>
    </source>
</evidence>
<name>A0AAV9HW85_9PEZI</name>
<dbReference type="EMBL" id="MU864943">
    <property type="protein sequence ID" value="KAK4464981.1"/>
    <property type="molecule type" value="Genomic_DNA"/>
</dbReference>
<keyword evidence="2" id="KW-1185">Reference proteome</keyword>
<proteinExistence type="predicted"/>
<organism evidence="1 2">
    <name type="scientific">Cladorrhinum samala</name>
    <dbReference type="NCBI Taxonomy" id="585594"/>
    <lineage>
        <taxon>Eukaryota</taxon>
        <taxon>Fungi</taxon>
        <taxon>Dikarya</taxon>
        <taxon>Ascomycota</taxon>
        <taxon>Pezizomycotina</taxon>
        <taxon>Sordariomycetes</taxon>
        <taxon>Sordariomycetidae</taxon>
        <taxon>Sordariales</taxon>
        <taxon>Podosporaceae</taxon>
        <taxon>Cladorrhinum</taxon>
    </lineage>
</organism>
<dbReference type="AlphaFoldDB" id="A0AAV9HW85"/>
<sequence length="193" mass="20384">MPGPFFSETIVSAVHGNGACSDGAAPVNISHYGQGCVLTPPDASGGFGVVTIGKVHFTLPSLRGPRPEAPSTATVSTQLEIKASPHFDPEKAQGKRREIPLHGPSKIVDVELYAGHELVKCWKKHQDDSTPLPADRDFDLVVSSHLLGAEDSVGLKLNENANGLGVALTVEFRGDKPGVMISSVGLVQIIRTF</sequence>
<reference evidence="1" key="2">
    <citation type="submission" date="2023-06" db="EMBL/GenBank/DDBJ databases">
        <authorList>
            <consortium name="Lawrence Berkeley National Laboratory"/>
            <person name="Mondo S.J."/>
            <person name="Hensen N."/>
            <person name="Bonometti L."/>
            <person name="Westerberg I."/>
            <person name="Brannstrom I.O."/>
            <person name="Guillou S."/>
            <person name="Cros-Aarteil S."/>
            <person name="Calhoun S."/>
            <person name="Haridas S."/>
            <person name="Kuo A."/>
            <person name="Pangilinan J."/>
            <person name="Riley R."/>
            <person name="Labutti K."/>
            <person name="Andreopoulos B."/>
            <person name="Lipzen A."/>
            <person name="Chen C."/>
            <person name="Yanf M."/>
            <person name="Daum C."/>
            <person name="Ng V."/>
            <person name="Clum A."/>
            <person name="Steindorff A."/>
            <person name="Ohm R."/>
            <person name="Martin F."/>
            <person name="Silar P."/>
            <person name="Natvig D."/>
            <person name="Lalanne C."/>
            <person name="Gautier V."/>
            <person name="Ament-Velasquez S.L."/>
            <person name="Kruys A."/>
            <person name="Hutchinson M.I."/>
            <person name="Powell A.J."/>
            <person name="Barry K."/>
            <person name="Miller A.N."/>
            <person name="Grigoriev I.V."/>
            <person name="Debuchy R."/>
            <person name="Gladieux P."/>
            <person name="Thoren M.H."/>
            <person name="Johannesson H."/>
        </authorList>
    </citation>
    <scope>NUCLEOTIDE SEQUENCE</scope>
    <source>
        <strain evidence="1">PSN324</strain>
    </source>
</reference>
<evidence type="ECO:0000313" key="1">
    <source>
        <dbReference type="EMBL" id="KAK4464981.1"/>
    </source>
</evidence>
<reference evidence="1" key="1">
    <citation type="journal article" date="2023" name="Mol. Phylogenet. Evol.">
        <title>Genome-scale phylogeny and comparative genomics of the fungal order Sordariales.</title>
        <authorList>
            <person name="Hensen N."/>
            <person name="Bonometti L."/>
            <person name="Westerberg I."/>
            <person name="Brannstrom I.O."/>
            <person name="Guillou S."/>
            <person name="Cros-Aarteil S."/>
            <person name="Calhoun S."/>
            <person name="Haridas S."/>
            <person name="Kuo A."/>
            <person name="Mondo S."/>
            <person name="Pangilinan J."/>
            <person name="Riley R."/>
            <person name="LaButti K."/>
            <person name="Andreopoulos B."/>
            <person name="Lipzen A."/>
            <person name="Chen C."/>
            <person name="Yan M."/>
            <person name="Daum C."/>
            <person name="Ng V."/>
            <person name="Clum A."/>
            <person name="Steindorff A."/>
            <person name="Ohm R.A."/>
            <person name="Martin F."/>
            <person name="Silar P."/>
            <person name="Natvig D.O."/>
            <person name="Lalanne C."/>
            <person name="Gautier V."/>
            <person name="Ament-Velasquez S.L."/>
            <person name="Kruys A."/>
            <person name="Hutchinson M.I."/>
            <person name="Powell A.J."/>
            <person name="Barry K."/>
            <person name="Miller A.N."/>
            <person name="Grigoriev I.V."/>
            <person name="Debuchy R."/>
            <person name="Gladieux P."/>
            <person name="Hiltunen Thoren M."/>
            <person name="Johannesson H."/>
        </authorList>
    </citation>
    <scope>NUCLEOTIDE SEQUENCE</scope>
    <source>
        <strain evidence="1">PSN324</strain>
    </source>
</reference>
<dbReference type="Proteomes" id="UP001321749">
    <property type="component" value="Unassembled WGS sequence"/>
</dbReference>
<comment type="caution">
    <text evidence="1">The sequence shown here is derived from an EMBL/GenBank/DDBJ whole genome shotgun (WGS) entry which is preliminary data.</text>
</comment>